<organism evidence="3 4">
    <name type="scientific">Tepidimonas fonticaldi</name>
    <dbReference type="NCBI Taxonomy" id="1101373"/>
    <lineage>
        <taxon>Bacteria</taxon>
        <taxon>Pseudomonadati</taxon>
        <taxon>Pseudomonadota</taxon>
        <taxon>Betaproteobacteria</taxon>
        <taxon>Burkholderiales</taxon>
        <taxon>Tepidimonas</taxon>
    </lineage>
</organism>
<feature type="transmembrane region" description="Helical" evidence="1">
    <location>
        <begin position="42"/>
        <end position="60"/>
    </location>
</feature>
<protein>
    <submittedName>
        <fullName evidence="3">Tripartite tricarboxylate transporter TctB family protein</fullName>
    </submittedName>
</protein>
<proteinExistence type="predicted"/>
<evidence type="ECO:0000256" key="1">
    <source>
        <dbReference type="SAM" id="Phobius"/>
    </source>
</evidence>
<feature type="domain" description="DUF1468" evidence="2">
    <location>
        <begin position="11"/>
        <end position="154"/>
    </location>
</feature>
<evidence type="ECO:0000259" key="2">
    <source>
        <dbReference type="Pfam" id="PF07331"/>
    </source>
</evidence>
<dbReference type="Proteomes" id="UP000316388">
    <property type="component" value="Unassembled WGS sequence"/>
</dbReference>
<dbReference type="AlphaFoldDB" id="A0A554XQY8"/>
<reference evidence="3 4" key="1">
    <citation type="submission" date="2019-07" db="EMBL/GenBank/DDBJ databases">
        <title>Tepidimonas fonticaldi AT-A2 draft genome.</title>
        <authorList>
            <person name="Da Costa M.S."/>
            <person name="Froufe H.J.C."/>
            <person name="Egas C."/>
            <person name="Albuquerque L."/>
        </authorList>
    </citation>
    <scope>NUCLEOTIDE SEQUENCE [LARGE SCALE GENOMIC DNA]</scope>
    <source>
        <strain evidence="3 4">AT-A2</strain>
    </source>
</reference>
<name>A0A554XQY8_9BURK</name>
<keyword evidence="1" id="KW-0812">Transmembrane</keyword>
<feature type="transmembrane region" description="Helical" evidence="1">
    <location>
        <begin position="131"/>
        <end position="150"/>
    </location>
</feature>
<dbReference type="EMBL" id="VJOO01000001">
    <property type="protein sequence ID" value="TSE38246.1"/>
    <property type="molecule type" value="Genomic_DNA"/>
</dbReference>
<keyword evidence="1" id="KW-1133">Transmembrane helix</keyword>
<gene>
    <name evidence="3" type="ORF">Tfont_00072</name>
</gene>
<comment type="caution">
    <text evidence="3">The sequence shown here is derived from an EMBL/GenBank/DDBJ whole genome shotgun (WGS) entry which is preliminary data.</text>
</comment>
<feature type="transmembrane region" description="Helical" evidence="1">
    <location>
        <begin position="12"/>
        <end position="30"/>
    </location>
</feature>
<feature type="transmembrane region" description="Helical" evidence="1">
    <location>
        <begin position="107"/>
        <end position="124"/>
    </location>
</feature>
<evidence type="ECO:0000313" key="4">
    <source>
        <dbReference type="Proteomes" id="UP000316388"/>
    </source>
</evidence>
<dbReference type="InterPro" id="IPR009936">
    <property type="entry name" value="DUF1468"/>
</dbReference>
<keyword evidence="1" id="KW-0472">Membrane</keyword>
<dbReference type="RefSeq" id="WP_313906451.1">
    <property type="nucleotide sequence ID" value="NZ_VJOO01000001.1"/>
</dbReference>
<accession>A0A554XQY8</accession>
<sequence>MLAIRNQKDFVAGLLFTVTGGAFAIGALEYEVGSSARMGPGYFPLALGVILAILGALITLKSLGDTRDPAGDLGRIAFKPLLYIIGANVIFGVLLGGLPAIGLPPMGLIASVVALVVVASIAGDRFQPREVAMLAIILAAASDVLFIRLLGLPFQAWPAFISG</sequence>
<dbReference type="Pfam" id="PF07331">
    <property type="entry name" value="TctB"/>
    <property type="match status" value="1"/>
</dbReference>
<feature type="transmembrane region" description="Helical" evidence="1">
    <location>
        <begin position="81"/>
        <end position="101"/>
    </location>
</feature>
<evidence type="ECO:0000313" key="3">
    <source>
        <dbReference type="EMBL" id="TSE38246.1"/>
    </source>
</evidence>